<evidence type="ECO:0000259" key="2">
    <source>
        <dbReference type="Pfam" id="PF05170"/>
    </source>
</evidence>
<accession>A0A8S0WZV4</accession>
<evidence type="ECO:0000313" key="4">
    <source>
        <dbReference type="Proteomes" id="UP000494216"/>
    </source>
</evidence>
<feature type="domain" description="AsmA" evidence="2">
    <location>
        <begin position="1"/>
        <end position="600"/>
    </location>
</feature>
<proteinExistence type="predicted"/>
<sequence>MGKPYKIMASIGAALVFLIIIGVLGLTFFINPNNFKPEIAAAVKDKTGREIILEGDLKLALFPGLGLSTGKAALSNAPGFQDKAFATIEQSDIHIKLLPLLLAKKIEVSQIVLKGLALNLARNKQGANNWDDLTASSVIKPAPAVPDLSKETETETAFAIGGISIENAHINWDNQKTGKQLEIKDVNLEANQFIFNEPAEVDISFVIFHPRSRRTESIKLTSAVTINRKLDNFRFNQLELHYTASGESIPGKLLTAFLTAPAIAVDLSRQVAKATGLQIKSGEVTISADEINGSHIKDQPSFQGPVAIAPFSPVKVMKQLAIAPPAMRNANSLSSLAISFNLLATADSIDLQNLVMTLDDTRIKGSTSIKDFSPPAIAFNLNADALDADRYLPPEKAVDKSSKPLASPAAAIAASASLFLVETLRKLNANGELSLGKLKINSLTMQDIHLKLNAKNGIITTQQTVDQFYQGAYSGSVNMDARSNVPTLSLNEKITQVQIEPLLKDVHGKARMSGIANASAQLQGRGNTSDELKSSLNGQLNFLFKDGVIKGFNLQKIIDNSKALIKGTPLPTDNKNDQTVFSQMAGTATVSNGVIQNNDLVAFSSKARVNGQGNVNLKSEQLDYKIIAKLIKTKATATEPEQFHDTPIAIKISGSFSKPVYMLDAGSLLTDKNKAKVNKLLDKLDKKLGPGASDILKSFF</sequence>
<dbReference type="GO" id="GO:0005886">
    <property type="term" value="C:plasma membrane"/>
    <property type="evidence" value="ECO:0007669"/>
    <property type="project" value="TreeGrafter"/>
</dbReference>
<dbReference type="InterPro" id="IPR007844">
    <property type="entry name" value="AsmA"/>
</dbReference>
<keyword evidence="1" id="KW-0472">Membrane</keyword>
<name>A0A8S0WZV4_9GAMM</name>
<evidence type="ECO:0000256" key="1">
    <source>
        <dbReference type="SAM" id="Phobius"/>
    </source>
</evidence>
<feature type="transmembrane region" description="Helical" evidence="1">
    <location>
        <begin position="7"/>
        <end position="30"/>
    </location>
</feature>
<organism evidence="3 4">
    <name type="scientific">Candidatus Methylobacter favarea</name>
    <dbReference type="NCBI Taxonomy" id="2707345"/>
    <lineage>
        <taxon>Bacteria</taxon>
        <taxon>Pseudomonadati</taxon>
        <taxon>Pseudomonadota</taxon>
        <taxon>Gammaproteobacteria</taxon>
        <taxon>Methylococcales</taxon>
        <taxon>Methylococcaceae</taxon>
        <taxon>Methylobacter</taxon>
    </lineage>
</organism>
<gene>
    <name evidence="3" type="ORF">METHB2_210050</name>
</gene>
<dbReference type="PANTHER" id="PTHR30441">
    <property type="entry name" value="DUF748 DOMAIN-CONTAINING PROTEIN"/>
    <property type="match status" value="1"/>
</dbReference>
<protein>
    <recommendedName>
        <fullName evidence="2">AsmA domain-containing protein</fullName>
    </recommendedName>
</protein>
<dbReference type="GO" id="GO:0090313">
    <property type="term" value="P:regulation of protein targeting to membrane"/>
    <property type="evidence" value="ECO:0007669"/>
    <property type="project" value="TreeGrafter"/>
</dbReference>
<dbReference type="AlphaFoldDB" id="A0A8S0WZV4"/>
<evidence type="ECO:0000313" key="3">
    <source>
        <dbReference type="EMBL" id="CAA9890418.1"/>
    </source>
</evidence>
<dbReference type="InterPro" id="IPR052894">
    <property type="entry name" value="AsmA-related"/>
</dbReference>
<reference evidence="3 4" key="1">
    <citation type="submission" date="2020-02" db="EMBL/GenBank/DDBJ databases">
        <authorList>
            <person name="Hogendoorn C."/>
        </authorList>
    </citation>
    <scope>NUCLEOTIDE SEQUENCE [LARGE SCALE GENOMIC DNA]</scope>
    <source>
        <strain evidence="3">METHB21</strain>
    </source>
</reference>
<dbReference type="Proteomes" id="UP000494216">
    <property type="component" value="Unassembled WGS sequence"/>
</dbReference>
<dbReference type="Pfam" id="PF05170">
    <property type="entry name" value="AsmA"/>
    <property type="match status" value="1"/>
</dbReference>
<keyword evidence="1" id="KW-1133">Transmembrane helix</keyword>
<keyword evidence="1" id="KW-0812">Transmembrane</keyword>
<dbReference type="EMBL" id="CADCXN010000049">
    <property type="protein sequence ID" value="CAA9890418.1"/>
    <property type="molecule type" value="Genomic_DNA"/>
</dbReference>
<comment type="caution">
    <text evidence="3">The sequence shown here is derived from an EMBL/GenBank/DDBJ whole genome shotgun (WGS) entry which is preliminary data.</text>
</comment>
<keyword evidence="4" id="KW-1185">Reference proteome</keyword>
<dbReference type="PANTHER" id="PTHR30441:SF4">
    <property type="entry name" value="PROTEIN ASMA"/>
    <property type="match status" value="1"/>
</dbReference>